<evidence type="ECO:0000256" key="1">
    <source>
        <dbReference type="SAM" id="MobiDB-lite"/>
    </source>
</evidence>
<dbReference type="Proteomes" id="UP000019678">
    <property type="component" value="Unassembled WGS sequence"/>
</dbReference>
<dbReference type="EMBL" id="ASRX01000032">
    <property type="protein sequence ID" value="EYF04547.1"/>
    <property type="molecule type" value="Genomic_DNA"/>
</dbReference>
<dbReference type="OrthoDB" id="5515178at2"/>
<organism evidence="3 4">
    <name type="scientific">Chondromyces apiculatus DSM 436</name>
    <dbReference type="NCBI Taxonomy" id="1192034"/>
    <lineage>
        <taxon>Bacteria</taxon>
        <taxon>Pseudomonadati</taxon>
        <taxon>Myxococcota</taxon>
        <taxon>Polyangia</taxon>
        <taxon>Polyangiales</taxon>
        <taxon>Polyangiaceae</taxon>
        <taxon>Chondromyces</taxon>
    </lineage>
</organism>
<gene>
    <name evidence="3" type="ORF">CAP_4367</name>
</gene>
<name>A0A017T6D8_9BACT</name>
<reference evidence="3 4" key="1">
    <citation type="submission" date="2013-05" db="EMBL/GenBank/DDBJ databases">
        <title>Genome assembly of Chondromyces apiculatus DSM 436.</title>
        <authorList>
            <person name="Sharma G."/>
            <person name="Khatri I."/>
            <person name="Kaur C."/>
            <person name="Mayilraj S."/>
            <person name="Subramanian S."/>
        </authorList>
    </citation>
    <scope>NUCLEOTIDE SEQUENCE [LARGE SCALE GENOMIC DNA]</scope>
    <source>
        <strain evidence="3 4">DSM 436</strain>
    </source>
</reference>
<evidence type="ECO:0000313" key="4">
    <source>
        <dbReference type="Proteomes" id="UP000019678"/>
    </source>
</evidence>
<accession>A0A017T6D8</accession>
<feature type="transmembrane region" description="Helical" evidence="2">
    <location>
        <begin position="46"/>
        <end position="65"/>
    </location>
</feature>
<keyword evidence="2" id="KW-0472">Membrane</keyword>
<feature type="transmembrane region" description="Helical" evidence="2">
    <location>
        <begin position="217"/>
        <end position="240"/>
    </location>
</feature>
<feature type="transmembrane region" description="Helical" evidence="2">
    <location>
        <begin position="77"/>
        <end position="96"/>
    </location>
</feature>
<keyword evidence="2" id="KW-1133">Transmembrane helix</keyword>
<evidence type="ECO:0008006" key="5">
    <source>
        <dbReference type="Google" id="ProtNLM"/>
    </source>
</evidence>
<dbReference type="RefSeq" id="WP_044243964.1">
    <property type="nucleotide sequence ID" value="NZ_ASRX01000032.1"/>
</dbReference>
<feature type="transmembrane region" description="Helical" evidence="2">
    <location>
        <begin position="138"/>
        <end position="159"/>
    </location>
</feature>
<dbReference type="AlphaFoldDB" id="A0A017T6D8"/>
<feature type="region of interest" description="Disordered" evidence="1">
    <location>
        <begin position="1"/>
        <end position="37"/>
    </location>
</feature>
<comment type="caution">
    <text evidence="3">The sequence shown here is derived from an EMBL/GenBank/DDBJ whole genome shotgun (WGS) entry which is preliminary data.</text>
</comment>
<sequence length="361" mass="36784">MQPLAHPRSPLTADPFPSQDAPSLSSPSLLAPPSPTLAPPSHRAHVALPFAVLGAAGGWMAADFFRVGALEHMDAGLRPALVAITPLTALLLGVVLQPVTRWPAARAAVATVVSVLSAAIFAGAFVGAMTWAKDGVGTGAASGFWCGVAFLPGFGAVLAASRRVGRARAGSLVDGADRRTVWLAVAVTIALGTLAALPDWTLLPGKGMPALGVSRALGILAVTTTGIVALWNAAALFRALRATQKLRTMRACAPDDPNLVWAQRQLDFGLGYQAAASVLPAGGIYREHDRFTAVIRGDASLAGRALFGALALAGAALVCGQGCLLATLSGTSSRMATAAWLEDSATALDLSRPVTGIPVAE</sequence>
<keyword evidence="4" id="KW-1185">Reference proteome</keyword>
<feature type="transmembrane region" description="Helical" evidence="2">
    <location>
        <begin position="305"/>
        <end position="328"/>
    </location>
</feature>
<evidence type="ECO:0000256" key="2">
    <source>
        <dbReference type="SAM" id="Phobius"/>
    </source>
</evidence>
<feature type="transmembrane region" description="Helical" evidence="2">
    <location>
        <begin position="180"/>
        <end position="197"/>
    </location>
</feature>
<protein>
    <recommendedName>
        <fullName evidence="5">Transmembrane protein</fullName>
    </recommendedName>
</protein>
<keyword evidence="2" id="KW-0812">Transmembrane</keyword>
<feature type="transmembrane region" description="Helical" evidence="2">
    <location>
        <begin position="108"/>
        <end position="132"/>
    </location>
</feature>
<evidence type="ECO:0000313" key="3">
    <source>
        <dbReference type="EMBL" id="EYF04547.1"/>
    </source>
</evidence>
<proteinExistence type="predicted"/>